<dbReference type="EMBL" id="AP035884">
    <property type="protein sequence ID" value="BFP51396.1"/>
    <property type="molecule type" value="Genomic_DNA"/>
</dbReference>
<evidence type="ECO:0000313" key="2">
    <source>
        <dbReference type="EMBL" id="BFP51396.1"/>
    </source>
</evidence>
<protein>
    <submittedName>
        <fullName evidence="2">Uncharacterized protein</fullName>
    </submittedName>
</protein>
<reference evidence="2" key="1">
    <citation type="submission" date="2024-07" db="EMBL/GenBank/DDBJ databases">
        <title>Complete genome sequences of cellulolytic bacteria, Kitasatospora sp. CMC57 and Streptomyces sp. CMC78, isolated from Japanese agricultural soil.</title>
        <authorList>
            <person name="Hashimoto T."/>
            <person name="Ito M."/>
            <person name="Iwamoto M."/>
            <person name="Fukahori D."/>
            <person name="Shoda T."/>
            <person name="Sakoda M."/>
            <person name="Morohoshi T."/>
            <person name="Mitsuboshi M."/>
            <person name="Nishizawa T."/>
        </authorList>
    </citation>
    <scope>NUCLEOTIDE SEQUENCE</scope>
    <source>
        <strain evidence="2">CMC78</strain>
    </source>
</reference>
<gene>
    <name evidence="2" type="ORF">SCMC78_12030</name>
</gene>
<accession>A0AB33K7H3</accession>
<dbReference type="AlphaFoldDB" id="A0AB33K7H3"/>
<feature type="region of interest" description="Disordered" evidence="1">
    <location>
        <begin position="56"/>
        <end position="83"/>
    </location>
</feature>
<evidence type="ECO:0000256" key="1">
    <source>
        <dbReference type="SAM" id="MobiDB-lite"/>
    </source>
</evidence>
<feature type="region of interest" description="Disordered" evidence="1">
    <location>
        <begin position="1"/>
        <end position="26"/>
    </location>
</feature>
<organism evidence="2">
    <name type="scientific">Streptomyces sp. CMC78</name>
    <dbReference type="NCBI Taxonomy" id="3231512"/>
    <lineage>
        <taxon>Bacteria</taxon>
        <taxon>Bacillati</taxon>
        <taxon>Actinomycetota</taxon>
        <taxon>Actinomycetes</taxon>
        <taxon>Kitasatosporales</taxon>
        <taxon>Streptomycetaceae</taxon>
        <taxon>Streptomyces</taxon>
    </lineage>
</organism>
<sequence length="83" mass="8806">MPSASTAPSVWKAEAEAPQRKPGGNIGRVIAASSSRAYERNRYVSPKPVRVREIRMSGNAPGNDQDQTLIAGGGRQQSLSRGA</sequence>
<dbReference type="KEGG" id="stcm:SCMC78_12030"/>
<name>A0AB33K7H3_9ACTN</name>
<proteinExistence type="predicted"/>